<keyword evidence="4" id="KW-1185">Reference proteome</keyword>
<accession>A0A4R7J3T7</accession>
<evidence type="ECO:0000256" key="1">
    <source>
        <dbReference type="SAM" id="MobiDB-lite"/>
    </source>
</evidence>
<evidence type="ECO:0000256" key="2">
    <source>
        <dbReference type="SAM" id="Phobius"/>
    </source>
</evidence>
<dbReference type="Pfam" id="PF04341">
    <property type="entry name" value="DUF485"/>
    <property type="match status" value="1"/>
</dbReference>
<comment type="caution">
    <text evidence="3">The sequence shown here is derived from an EMBL/GenBank/DDBJ whole genome shotgun (WGS) entry which is preliminary data.</text>
</comment>
<name>A0A4R7J3T7_9ACTN</name>
<evidence type="ECO:0000313" key="4">
    <source>
        <dbReference type="Proteomes" id="UP000295371"/>
    </source>
</evidence>
<dbReference type="PANTHER" id="PTHR38441:SF1">
    <property type="entry name" value="MEMBRANE PROTEIN"/>
    <property type="match status" value="1"/>
</dbReference>
<gene>
    <name evidence="3" type="ORF">CLV29_2480</name>
</gene>
<feature type="transmembrane region" description="Helical" evidence="2">
    <location>
        <begin position="66"/>
        <end position="88"/>
    </location>
</feature>
<dbReference type="InterPro" id="IPR007436">
    <property type="entry name" value="DUF485"/>
</dbReference>
<keyword evidence="2" id="KW-0472">Membrane</keyword>
<evidence type="ECO:0000313" key="3">
    <source>
        <dbReference type="EMBL" id="TDT31067.1"/>
    </source>
</evidence>
<dbReference type="EMBL" id="SOAW01000002">
    <property type="protein sequence ID" value="TDT31067.1"/>
    <property type="molecule type" value="Genomic_DNA"/>
</dbReference>
<protein>
    <submittedName>
        <fullName evidence="3">Uncharacterized membrane protein (DUF485 family)</fullName>
    </submittedName>
</protein>
<sequence>MAIDDDDLIAERSLAVQQSPEFRALRRSFISFIAPLTALFLIWYLAYVLIAGFAPGFFAQSVGGSSINVGFLFGLGQFVTTFAITMVYRSWADKKYDPQAAALREHMEAETEEAVEADAALDQPTTAGPSAPTPPTVRPNNDEEGRA</sequence>
<dbReference type="OrthoDB" id="3543412at2"/>
<keyword evidence="2" id="KW-1133">Transmembrane helix</keyword>
<dbReference type="Proteomes" id="UP000295371">
    <property type="component" value="Unassembled WGS sequence"/>
</dbReference>
<proteinExistence type="predicted"/>
<keyword evidence="2" id="KW-0812">Transmembrane</keyword>
<feature type="transmembrane region" description="Helical" evidence="2">
    <location>
        <begin position="29"/>
        <end position="54"/>
    </location>
</feature>
<reference evidence="3 4" key="1">
    <citation type="submission" date="2019-03" db="EMBL/GenBank/DDBJ databases">
        <title>Genomic Encyclopedia of Archaeal and Bacterial Type Strains, Phase II (KMG-II): from individual species to whole genera.</title>
        <authorList>
            <person name="Goeker M."/>
        </authorList>
    </citation>
    <scope>NUCLEOTIDE SEQUENCE [LARGE SCALE GENOMIC DNA]</scope>
    <source>
        <strain evidence="3 4">DSM 24323</strain>
    </source>
</reference>
<dbReference type="PANTHER" id="PTHR38441">
    <property type="entry name" value="INTEGRAL MEMBRANE PROTEIN-RELATED"/>
    <property type="match status" value="1"/>
</dbReference>
<feature type="compositionally biased region" description="Low complexity" evidence="1">
    <location>
        <begin position="117"/>
        <end position="130"/>
    </location>
</feature>
<feature type="region of interest" description="Disordered" evidence="1">
    <location>
        <begin position="105"/>
        <end position="147"/>
    </location>
</feature>
<organism evidence="3 4">
    <name type="scientific">Naumannella halotolerans</name>
    <dbReference type="NCBI Taxonomy" id="993414"/>
    <lineage>
        <taxon>Bacteria</taxon>
        <taxon>Bacillati</taxon>
        <taxon>Actinomycetota</taxon>
        <taxon>Actinomycetes</taxon>
        <taxon>Propionibacteriales</taxon>
        <taxon>Propionibacteriaceae</taxon>
        <taxon>Naumannella</taxon>
    </lineage>
</organism>
<dbReference type="RefSeq" id="WP_133755383.1">
    <property type="nucleotide sequence ID" value="NZ_CP171129.1"/>
</dbReference>
<dbReference type="AlphaFoldDB" id="A0A4R7J3T7"/>